<gene>
    <name evidence="2" type="ORF">KSP39_PZI012030</name>
</gene>
<sequence>MAIDGSPPPPPLHTIFVDSSIDTHLAMAVSLHDTIRNVKAKIRAEHVLCFQEVGEIAIQAIKVKRRGFFYFLPDSMYVSNAFDGVKGGWFLNIDVVSVCHVKDQEVVSNKVTNAHDVAISPPEAGKHSCPDGRGHHDTMSTEIDNEHRPEMLVVQEKDKKRRKKTKNDLHDGDHRRWIKFSRSHNIDDSKKSPEISCVGKEFCVTSLEGLQSKLNHKDAEVLQNPWIFEKPTKKRRRKSSKCHEEAHLAIPSETLVPRSPRENTLPHSSGKEAGISIFFGNIDETLPSDCRNVRAATDNVNLFDVANQKEIDALSMETYTVVIPSINKEPDQVLQVNPEDRRAKNVNSAEGTNCDELISQPNQISELMEANGQEYRSSTQLDSKVSSKLRRRMKKSKEESSRPLQSAEVNGNQGSFNSDSSQVSLNDVQNVFVAAKSIKQADLKVDGGNCIGTMCEISSTSKKVPNQEIQDTVSQMNSDNPPNNVPSNFSEVSNLFVDHDLVTVIPSLPASEDQAKTRRRRKNSKSGRSGPESPELHVVPLPKSNCEITESNEGRGSDPSNLASVSNQKIEQHLVDAKTSVPLFEEDPPKLAEIPPLKSLDPCEESLVEALDGPEPIKEGNATTHTLSQGALEGPSISKSERNKSKKKVLNVQSSSKISEHTGIHRNDNTSLNFNNYFIPEQFRPQENDTASSGSRIANVRINKNTKHLSDQDSSLGIIEVDSSLQKTDENHNIEKKLQNYVSQTLVQPSGDMETKQGGKIMDTMASYDQRAQYNGCDPSTNAAVGLNNFNISQSQGATNHVSSSESTEDTPHHLRRFRVVKKIPIRRQKRMPNVSNPEILFLHASSRYPGDASGTFPDCHLGEMQERSVHL</sequence>
<evidence type="ECO:0000256" key="1">
    <source>
        <dbReference type="SAM" id="MobiDB-lite"/>
    </source>
</evidence>
<dbReference type="EMBL" id="JBBWWQ010000010">
    <property type="protein sequence ID" value="KAK8937061.1"/>
    <property type="molecule type" value="Genomic_DNA"/>
</dbReference>
<dbReference type="Proteomes" id="UP001418222">
    <property type="component" value="Unassembled WGS sequence"/>
</dbReference>
<feature type="compositionally biased region" description="Polar residues" evidence="1">
    <location>
        <begin position="403"/>
        <end position="421"/>
    </location>
</feature>
<comment type="caution">
    <text evidence="2">The sequence shown here is derived from an EMBL/GenBank/DDBJ whole genome shotgun (WGS) entry which is preliminary data.</text>
</comment>
<reference evidence="2 3" key="1">
    <citation type="journal article" date="2022" name="Nat. Plants">
        <title>Genomes of leafy and leafless Platanthera orchids illuminate the evolution of mycoheterotrophy.</title>
        <authorList>
            <person name="Li M.H."/>
            <person name="Liu K.W."/>
            <person name="Li Z."/>
            <person name="Lu H.C."/>
            <person name="Ye Q.L."/>
            <person name="Zhang D."/>
            <person name="Wang J.Y."/>
            <person name="Li Y.F."/>
            <person name="Zhong Z.M."/>
            <person name="Liu X."/>
            <person name="Yu X."/>
            <person name="Liu D.K."/>
            <person name="Tu X.D."/>
            <person name="Liu B."/>
            <person name="Hao Y."/>
            <person name="Liao X.Y."/>
            <person name="Jiang Y.T."/>
            <person name="Sun W.H."/>
            <person name="Chen J."/>
            <person name="Chen Y.Q."/>
            <person name="Ai Y."/>
            <person name="Zhai J.W."/>
            <person name="Wu S.S."/>
            <person name="Zhou Z."/>
            <person name="Hsiao Y.Y."/>
            <person name="Wu W.L."/>
            <person name="Chen Y.Y."/>
            <person name="Lin Y.F."/>
            <person name="Hsu J.L."/>
            <person name="Li C.Y."/>
            <person name="Wang Z.W."/>
            <person name="Zhao X."/>
            <person name="Zhong W.Y."/>
            <person name="Ma X.K."/>
            <person name="Ma L."/>
            <person name="Huang J."/>
            <person name="Chen G.Z."/>
            <person name="Huang M.Z."/>
            <person name="Huang L."/>
            <person name="Peng D.H."/>
            <person name="Luo Y.B."/>
            <person name="Zou S.Q."/>
            <person name="Chen S.P."/>
            <person name="Lan S."/>
            <person name="Tsai W.C."/>
            <person name="Van de Peer Y."/>
            <person name="Liu Z.J."/>
        </authorList>
    </citation>
    <scope>NUCLEOTIDE SEQUENCE [LARGE SCALE GENOMIC DNA]</scope>
    <source>
        <tissue evidence="2">Leaf</tissue>
    </source>
</reference>
<feature type="region of interest" description="Disordered" evidence="1">
    <location>
        <begin position="614"/>
        <end position="671"/>
    </location>
</feature>
<keyword evidence="3" id="KW-1185">Reference proteome</keyword>
<feature type="compositionally biased region" description="Basic and acidic residues" evidence="1">
    <location>
        <begin position="658"/>
        <end position="668"/>
    </location>
</feature>
<accession>A0AAP0G4X2</accession>
<proteinExistence type="predicted"/>
<name>A0AAP0G4X2_9ASPA</name>
<feature type="compositionally biased region" description="Basic and acidic residues" evidence="1">
    <location>
        <begin position="124"/>
        <end position="150"/>
    </location>
</feature>
<feature type="region of interest" description="Disordered" evidence="1">
    <location>
        <begin position="507"/>
        <end position="563"/>
    </location>
</feature>
<feature type="region of interest" description="Disordered" evidence="1">
    <location>
        <begin position="372"/>
        <end position="421"/>
    </location>
</feature>
<organism evidence="2 3">
    <name type="scientific">Platanthera zijinensis</name>
    <dbReference type="NCBI Taxonomy" id="2320716"/>
    <lineage>
        <taxon>Eukaryota</taxon>
        <taxon>Viridiplantae</taxon>
        <taxon>Streptophyta</taxon>
        <taxon>Embryophyta</taxon>
        <taxon>Tracheophyta</taxon>
        <taxon>Spermatophyta</taxon>
        <taxon>Magnoliopsida</taxon>
        <taxon>Liliopsida</taxon>
        <taxon>Asparagales</taxon>
        <taxon>Orchidaceae</taxon>
        <taxon>Orchidoideae</taxon>
        <taxon>Orchideae</taxon>
        <taxon>Orchidinae</taxon>
        <taxon>Platanthera</taxon>
    </lineage>
</organism>
<protein>
    <submittedName>
        <fullName evidence="2">Uncharacterized protein</fullName>
    </submittedName>
</protein>
<evidence type="ECO:0000313" key="2">
    <source>
        <dbReference type="EMBL" id="KAK8937061.1"/>
    </source>
</evidence>
<evidence type="ECO:0000313" key="3">
    <source>
        <dbReference type="Proteomes" id="UP001418222"/>
    </source>
</evidence>
<feature type="region of interest" description="Disordered" evidence="1">
    <location>
        <begin position="119"/>
        <end position="150"/>
    </location>
</feature>
<dbReference type="AlphaFoldDB" id="A0AAP0G4X2"/>